<dbReference type="Proteomes" id="UP000318478">
    <property type="component" value="Unassembled WGS sequence"/>
</dbReference>
<feature type="region of interest" description="Disordered" evidence="1">
    <location>
        <begin position="57"/>
        <end position="76"/>
    </location>
</feature>
<keyword evidence="2" id="KW-0472">Membrane</keyword>
<evidence type="ECO:0000313" key="4">
    <source>
        <dbReference type="Proteomes" id="UP000318478"/>
    </source>
</evidence>
<gene>
    <name evidence="3" type="ORF">Pla123a_19480</name>
</gene>
<evidence type="ECO:0000256" key="1">
    <source>
        <dbReference type="SAM" id="MobiDB-lite"/>
    </source>
</evidence>
<accession>A0A5C5YQT7</accession>
<organism evidence="3 4">
    <name type="scientific">Posidoniimonas polymericola</name>
    <dbReference type="NCBI Taxonomy" id="2528002"/>
    <lineage>
        <taxon>Bacteria</taxon>
        <taxon>Pseudomonadati</taxon>
        <taxon>Planctomycetota</taxon>
        <taxon>Planctomycetia</taxon>
        <taxon>Pirellulales</taxon>
        <taxon>Lacipirellulaceae</taxon>
        <taxon>Posidoniimonas</taxon>
    </lineage>
</organism>
<keyword evidence="2" id="KW-1133">Transmembrane helix</keyword>
<evidence type="ECO:0000313" key="3">
    <source>
        <dbReference type="EMBL" id="TWT77291.1"/>
    </source>
</evidence>
<keyword evidence="4" id="KW-1185">Reference proteome</keyword>
<dbReference type="AlphaFoldDB" id="A0A5C5YQT7"/>
<protein>
    <submittedName>
        <fullName evidence="3">Uncharacterized protein</fullName>
    </submittedName>
</protein>
<keyword evidence="2" id="KW-0812">Transmembrane</keyword>
<dbReference type="RefSeq" id="WP_146586302.1">
    <property type="nucleotide sequence ID" value="NZ_SJPO01000004.1"/>
</dbReference>
<feature type="compositionally biased region" description="Basic and acidic residues" evidence="1">
    <location>
        <begin position="62"/>
        <end position="76"/>
    </location>
</feature>
<feature type="transmembrane region" description="Helical" evidence="2">
    <location>
        <begin position="97"/>
        <end position="115"/>
    </location>
</feature>
<dbReference type="EMBL" id="SJPO01000004">
    <property type="protein sequence ID" value="TWT77291.1"/>
    <property type="molecule type" value="Genomic_DNA"/>
</dbReference>
<proteinExistence type="predicted"/>
<reference evidence="3 4" key="1">
    <citation type="submission" date="2019-02" db="EMBL/GenBank/DDBJ databases">
        <title>Deep-cultivation of Planctomycetes and their phenomic and genomic characterization uncovers novel biology.</title>
        <authorList>
            <person name="Wiegand S."/>
            <person name="Jogler M."/>
            <person name="Boedeker C."/>
            <person name="Pinto D."/>
            <person name="Vollmers J."/>
            <person name="Rivas-Marin E."/>
            <person name="Kohn T."/>
            <person name="Peeters S.H."/>
            <person name="Heuer A."/>
            <person name="Rast P."/>
            <person name="Oberbeckmann S."/>
            <person name="Bunk B."/>
            <person name="Jeske O."/>
            <person name="Meyerdierks A."/>
            <person name="Storesund J.E."/>
            <person name="Kallscheuer N."/>
            <person name="Luecker S."/>
            <person name="Lage O.M."/>
            <person name="Pohl T."/>
            <person name="Merkel B.J."/>
            <person name="Hornburger P."/>
            <person name="Mueller R.-W."/>
            <person name="Bruemmer F."/>
            <person name="Labrenz M."/>
            <person name="Spormann A.M."/>
            <person name="Op Den Camp H."/>
            <person name="Overmann J."/>
            <person name="Amann R."/>
            <person name="Jetten M.S.M."/>
            <person name="Mascher T."/>
            <person name="Medema M.H."/>
            <person name="Devos D.P."/>
            <person name="Kaster A.-K."/>
            <person name="Ovreas L."/>
            <person name="Rohde M."/>
            <person name="Galperin M.Y."/>
            <person name="Jogler C."/>
        </authorList>
    </citation>
    <scope>NUCLEOTIDE SEQUENCE [LARGE SCALE GENOMIC DNA]</scope>
    <source>
        <strain evidence="3 4">Pla123a</strain>
    </source>
</reference>
<comment type="caution">
    <text evidence="3">The sequence shown here is derived from an EMBL/GenBank/DDBJ whole genome shotgun (WGS) entry which is preliminary data.</text>
</comment>
<evidence type="ECO:0000256" key="2">
    <source>
        <dbReference type="SAM" id="Phobius"/>
    </source>
</evidence>
<feature type="transmembrane region" description="Helical" evidence="2">
    <location>
        <begin position="12"/>
        <end position="30"/>
    </location>
</feature>
<sequence length="120" mass="12599">MSRNSESQSAAAWIGCLVLGTLLLAAGFIIPRLGGAPTDDAKSKAAEFLEASHAMEQAASAKSKEERTRRMAEVRDQYRQAREQAVEARSSGGSGAFWMKVCGGVLAAVGCFGVFSRGAS</sequence>
<name>A0A5C5YQT7_9BACT</name>